<evidence type="ECO:0000259" key="2">
    <source>
        <dbReference type="SMART" id="SM00014"/>
    </source>
</evidence>
<dbReference type="InterPro" id="IPR000326">
    <property type="entry name" value="PAP2/HPO"/>
</dbReference>
<comment type="caution">
    <text evidence="3">The sequence shown here is derived from an EMBL/GenBank/DDBJ whole genome shotgun (WGS) entry which is preliminary data.</text>
</comment>
<dbReference type="EMBL" id="JASJOT010000011">
    <property type="protein sequence ID" value="MDJ1494713.1"/>
    <property type="molecule type" value="Genomic_DNA"/>
</dbReference>
<evidence type="ECO:0000313" key="3">
    <source>
        <dbReference type="EMBL" id="MDJ1494713.1"/>
    </source>
</evidence>
<dbReference type="SUPFAM" id="SSF48317">
    <property type="entry name" value="Acid phosphatase/Vanadium-dependent haloperoxidase"/>
    <property type="match status" value="1"/>
</dbReference>
<dbReference type="Gene3D" id="1.20.144.10">
    <property type="entry name" value="Phosphatidic acid phosphatase type 2/haloperoxidase"/>
    <property type="match status" value="1"/>
</dbReference>
<sequence>MNRSLSLKFYLGIVFLCFICYFWIDPLVAHQVGERTHSSIWEKISLLGSFEVSYQILVSYLVLFFILRYFFAFTLPPALVLMILYSYLTTVVSIQFLKTTLPRYRPVLLQKGFYGFDLHSSLAESMDSFPSLHTGIFVALCIPLVFKFNCLGYILIPLILLVGLSRIFLNVHYLSDVVFSIGLSTGINTILYHFMKKDL</sequence>
<proteinExistence type="predicted"/>
<gene>
    <name evidence="3" type="ORF">QNI19_17375</name>
</gene>
<protein>
    <submittedName>
        <fullName evidence="3">Phosphatase PAP2 family protein</fullName>
    </submittedName>
</protein>
<dbReference type="InterPro" id="IPR036938">
    <property type="entry name" value="PAP2/HPO_sf"/>
</dbReference>
<keyword evidence="1" id="KW-1133">Transmembrane helix</keyword>
<keyword evidence="4" id="KW-1185">Reference proteome</keyword>
<feature type="transmembrane region" description="Helical" evidence="1">
    <location>
        <begin position="153"/>
        <end position="171"/>
    </location>
</feature>
<dbReference type="Pfam" id="PF01569">
    <property type="entry name" value="PAP2"/>
    <property type="match status" value="1"/>
</dbReference>
<evidence type="ECO:0000256" key="1">
    <source>
        <dbReference type="SAM" id="Phobius"/>
    </source>
</evidence>
<feature type="transmembrane region" description="Helical" evidence="1">
    <location>
        <begin position="52"/>
        <end position="71"/>
    </location>
</feature>
<reference evidence="3 4" key="1">
    <citation type="submission" date="2023-05" db="EMBL/GenBank/DDBJ databases">
        <authorList>
            <person name="Zhang X."/>
        </authorList>
    </citation>
    <scope>NUCLEOTIDE SEQUENCE [LARGE SCALE GENOMIC DNA]</scope>
    <source>
        <strain evidence="3 4">DM2B3-1</strain>
    </source>
</reference>
<organism evidence="3 4">
    <name type="scientific">Xanthocytophaga flava</name>
    <dbReference type="NCBI Taxonomy" id="3048013"/>
    <lineage>
        <taxon>Bacteria</taxon>
        <taxon>Pseudomonadati</taxon>
        <taxon>Bacteroidota</taxon>
        <taxon>Cytophagia</taxon>
        <taxon>Cytophagales</taxon>
        <taxon>Rhodocytophagaceae</taxon>
        <taxon>Xanthocytophaga</taxon>
    </lineage>
</organism>
<dbReference type="Proteomes" id="UP001228581">
    <property type="component" value="Unassembled WGS sequence"/>
</dbReference>
<evidence type="ECO:0000313" key="4">
    <source>
        <dbReference type="Proteomes" id="UP001228581"/>
    </source>
</evidence>
<keyword evidence="1" id="KW-0472">Membrane</keyword>
<feature type="domain" description="Phosphatidic acid phosphatase type 2/haloperoxidase" evidence="2">
    <location>
        <begin position="79"/>
        <end position="192"/>
    </location>
</feature>
<dbReference type="RefSeq" id="WP_313998091.1">
    <property type="nucleotide sequence ID" value="NZ_JASJOR010000004.1"/>
</dbReference>
<feature type="transmembrane region" description="Helical" evidence="1">
    <location>
        <begin position="78"/>
        <end position="97"/>
    </location>
</feature>
<feature type="transmembrane region" description="Helical" evidence="1">
    <location>
        <begin position="128"/>
        <end position="146"/>
    </location>
</feature>
<accession>A0ABT7CLY5</accession>
<name>A0ABT7CLY5_9BACT</name>
<feature type="transmembrane region" description="Helical" evidence="1">
    <location>
        <begin position="177"/>
        <end position="195"/>
    </location>
</feature>
<keyword evidence="1" id="KW-0812">Transmembrane</keyword>
<dbReference type="SMART" id="SM00014">
    <property type="entry name" value="acidPPc"/>
    <property type="match status" value="1"/>
</dbReference>
<feature type="transmembrane region" description="Helical" evidence="1">
    <location>
        <begin position="7"/>
        <end position="24"/>
    </location>
</feature>